<dbReference type="EMBL" id="JBEFLD010000009">
    <property type="protein sequence ID" value="MEQ6292117.1"/>
    <property type="molecule type" value="Genomic_DNA"/>
</dbReference>
<gene>
    <name evidence="1" type="ORF">ABNW52_15995</name>
</gene>
<protein>
    <submittedName>
        <fullName evidence="1">Uncharacterized protein</fullName>
    </submittedName>
</protein>
<keyword evidence="2" id="KW-1185">Reference proteome</keyword>
<dbReference type="RefSeq" id="WP_349589944.1">
    <property type="nucleotide sequence ID" value="NZ_JBEFLD010000009.1"/>
</dbReference>
<name>A0ABV1M7C1_9NEIS</name>
<proteinExistence type="predicted"/>
<organism evidence="1 2">
    <name type="scientific">Vogesella oryzagri</name>
    <dbReference type="NCBI Taxonomy" id="3160864"/>
    <lineage>
        <taxon>Bacteria</taxon>
        <taxon>Pseudomonadati</taxon>
        <taxon>Pseudomonadota</taxon>
        <taxon>Betaproteobacteria</taxon>
        <taxon>Neisseriales</taxon>
        <taxon>Chromobacteriaceae</taxon>
        <taxon>Vogesella</taxon>
    </lineage>
</organism>
<comment type="caution">
    <text evidence="1">The sequence shown here is derived from an EMBL/GenBank/DDBJ whole genome shotgun (WGS) entry which is preliminary data.</text>
</comment>
<accession>A0ABV1M7C1</accession>
<sequence length="275" mass="30322">MLLSWHDRLVLAITPEQLVLRHARAGWRPQLSDITVSADADATPGWQALLPQLEQLLRSRQWQRPVLSVVLSNRLARYQLLPWSDELHGPAEWLALARHNYRQVFGELAAGWRYRLSGNGYGRAVLACAIDEALLTSLQGLCDKLAIRLQLVQPYLMVAFNLWRKQLNVQDGGLLLAEPGLLSLASFRHASWQSLLFETLPAEQPGAASLALHRMLLQLEQSQLPSELATFTPGYAIAPTRPSPRLRPLQLPAEAGHPGSALAACYGLASSGGGR</sequence>
<reference evidence="1" key="1">
    <citation type="submission" date="2024-06" db="EMBL/GenBank/DDBJ databases">
        <title>Genome sequence of Vogesella sp. MAHUQ-64.</title>
        <authorList>
            <person name="Huq M.A."/>
        </authorList>
    </citation>
    <scope>NUCLEOTIDE SEQUENCE</scope>
    <source>
        <strain evidence="1">MAHUQ-64</strain>
    </source>
</reference>
<evidence type="ECO:0000313" key="2">
    <source>
        <dbReference type="Proteomes" id="UP001433638"/>
    </source>
</evidence>
<evidence type="ECO:0000313" key="1">
    <source>
        <dbReference type="EMBL" id="MEQ6292117.1"/>
    </source>
</evidence>
<dbReference type="Proteomes" id="UP001433638">
    <property type="component" value="Unassembled WGS sequence"/>
</dbReference>